<proteinExistence type="predicted"/>
<sequence>MATGKRKQANTNRWRRKRSCVGKAGARKHVRRSPRRHTRRVPDPVCGHKLPAGAMAPTNTTQYLMELVYSELNITASPHAHTYSYTSAYTDQDTMDFQRRDFESVFFRNEV</sequence>
<comment type="caution">
    <text evidence="2">The sequence shown here is derived from an EMBL/GenBank/DDBJ whole genome shotgun (WGS) entry which is preliminary data.</text>
</comment>
<evidence type="ECO:0000256" key="1">
    <source>
        <dbReference type="SAM" id="MobiDB-lite"/>
    </source>
</evidence>
<dbReference type="EMBL" id="JAVHJS010000016">
    <property type="protein sequence ID" value="KAK2832154.1"/>
    <property type="molecule type" value="Genomic_DNA"/>
</dbReference>
<dbReference type="Proteomes" id="UP001187315">
    <property type="component" value="Unassembled WGS sequence"/>
</dbReference>
<gene>
    <name evidence="2" type="ORF">Q7C36_015616</name>
</gene>
<evidence type="ECO:0000313" key="2">
    <source>
        <dbReference type="EMBL" id="KAK2832154.1"/>
    </source>
</evidence>
<dbReference type="AlphaFoldDB" id="A0AA88M9K8"/>
<keyword evidence="3" id="KW-1185">Reference proteome</keyword>
<reference evidence="2" key="1">
    <citation type="submission" date="2023-08" db="EMBL/GenBank/DDBJ databases">
        <title>Pelteobagrus vachellii genome.</title>
        <authorList>
            <person name="Liu H."/>
        </authorList>
    </citation>
    <scope>NUCLEOTIDE SEQUENCE</scope>
    <source>
        <strain evidence="2">PRFRI_2022a</strain>
        <tissue evidence="2">Muscle</tissue>
    </source>
</reference>
<evidence type="ECO:0000313" key="3">
    <source>
        <dbReference type="Proteomes" id="UP001187315"/>
    </source>
</evidence>
<feature type="compositionally biased region" description="Basic residues" evidence="1">
    <location>
        <begin position="1"/>
        <end position="39"/>
    </location>
</feature>
<organism evidence="2 3">
    <name type="scientific">Tachysurus vachellii</name>
    <name type="common">Darkbarbel catfish</name>
    <name type="synonym">Pelteobagrus vachellii</name>
    <dbReference type="NCBI Taxonomy" id="175792"/>
    <lineage>
        <taxon>Eukaryota</taxon>
        <taxon>Metazoa</taxon>
        <taxon>Chordata</taxon>
        <taxon>Craniata</taxon>
        <taxon>Vertebrata</taxon>
        <taxon>Euteleostomi</taxon>
        <taxon>Actinopterygii</taxon>
        <taxon>Neopterygii</taxon>
        <taxon>Teleostei</taxon>
        <taxon>Ostariophysi</taxon>
        <taxon>Siluriformes</taxon>
        <taxon>Bagridae</taxon>
        <taxon>Tachysurus</taxon>
    </lineage>
</organism>
<accession>A0AA88M9K8</accession>
<feature type="region of interest" description="Disordered" evidence="1">
    <location>
        <begin position="1"/>
        <end position="53"/>
    </location>
</feature>
<protein>
    <submittedName>
        <fullName evidence="2">Uncharacterized protein</fullName>
    </submittedName>
</protein>
<name>A0AA88M9K8_TACVA</name>